<dbReference type="InterPro" id="IPR041532">
    <property type="entry name" value="RlmI-like_PUA"/>
</dbReference>
<keyword evidence="10" id="KW-1185">Reference proteome</keyword>
<reference evidence="10" key="1">
    <citation type="journal article" date="2019" name="Int. J. Syst. Evol. Microbiol.">
        <title>The Global Catalogue of Microorganisms (GCM) 10K type strain sequencing project: providing services to taxonomists for standard genome sequencing and annotation.</title>
        <authorList>
            <consortium name="The Broad Institute Genomics Platform"/>
            <consortium name="The Broad Institute Genome Sequencing Center for Infectious Disease"/>
            <person name="Wu L."/>
            <person name="Ma J."/>
        </authorList>
    </citation>
    <scope>NUCLEOTIDE SEQUENCE [LARGE SCALE GENOMIC DNA]</scope>
    <source>
        <strain evidence="10">CGMCC 1.3240</strain>
    </source>
</reference>
<dbReference type="CDD" id="cd21153">
    <property type="entry name" value="PUA_RlmI"/>
    <property type="match status" value="1"/>
</dbReference>
<name>A0ABW0W0V1_9BACL</name>
<dbReference type="PANTHER" id="PTHR42873:SF1">
    <property type="entry name" value="S-ADENOSYLMETHIONINE-DEPENDENT METHYLTRANSFERASE DOMAIN-CONTAINING PROTEIN"/>
    <property type="match status" value="1"/>
</dbReference>
<dbReference type="InterPro" id="IPR041698">
    <property type="entry name" value="Methyltransf_25"/>
</dbReference>
<dbReference type="GO" id="GO:0008168">
    <property type="term" value="F:methyltransferase activity"/>
    <property type="evidence" value="ECO:0007669"/>
    <property type="project" value="UniProtKB-KW"/>
</dbReference>
<evidence type="ECO:0000256" key="4">
    <source>
        <dbReference type="ARBA" id="ARBA00022679"/>
    </source>
</evidence>
<evidence type="ECO:0000256" key="5">
    <source>
        <dbReference type="ARBA" id="ARBA00022691"/>
    </source>
</evidence>
<keyword evidence="4 9" id="KW-0808">Transferase</keyword>
<dbReference type="Gene3D" id="3.40.50.150">
    <property type="entry name" value="Vaccinia Virus protein VP39"/>
    <property type="match status" value="1"/>
</dbReference>
<dbReference type="GO" id="GO:0032259">
    <property type="term" value="P:methylation"/>
    <property type="evidence" value="ECO:0007669"/>
    <property type="project" value="UniProtKB-KW"/>
</dbReference>
<proteinExistence type="inferred from homology"/>
<evidence type="ECO:0000259" key="7">
    <source>
        <dbReference type="Pfam" id="PF13649"/>
    </source>
</evidence>
<evidence type="ECO:0000259" key="8">
    <source>
        <dbReference type="Pfam" id="PF17785"/>
    </source>
</evidence>
<dbReference type="PROSITE" id="PS50890">
    <property type="entry name" value="PUA"/>
    <property type="match status" value="1"/>
</dbReference>
<dbReference type="SUPFAM" id="SSF53335">
    <property type="entry name" value="S-adenosyl-L-methionine-dependent methyltransferases"/>
    <property type="match status" value="1"/>
</dbReference>
<keyword evidence="3 9" id="KW-0489">Methyltransferase</keyword>
<gene>
    <name evidence="9" type="ORF">ACFPYJ_22115</name>
</gene>
<feature type="domain" description="RlmI-like PUA" evidence="8">
    <location>
        <begin position="7"/>
        <end position="67"/>
    </location>
</feature>
<dbReference type="Gene3D" id="2.30.130.10">
    <property type="entry name" value="PUA domain"/>
    <property type="match status" value="1"/>
</dbReference>
<keyword evidence="2" id="KW-0963">Cytoplasm</keyword>
<dbReference type="Gene3D" id="3.30.750.80">
    <property type="entry name" value="RNA methyltransferase domain (HRMD) like"/>
    <property type="match status" value="1"/>
</dbReference>
<comment type="subcellular location">
    <subcellularLocation>
        <location evidence="1">Cytoplasm</location>
    </subcellularLocation>
</comment>
<dbReference type="CDD" id="cd11572">
    <property type="entry name" value="RlmI_M_like"/>
    <property type="match status" value="1"/>
</dbReference>
<comment type="caution">
    <text evidence="9">The sequence shown here is derived from an EMBL/GenBank/DDBJ whole genome shotgun (WGS) entry which is preliminary data.</text>
</comment>
<protein>
    <submittedName>
        <fullName evidence="9">Class I SAM-dependent rRNA methyltransferase</fullName>
        <ecNumber evidence="9">2.1.1.-</ecNumber>
    </submittedName>
</protein>
<evidence type="ECO:0000313" key="10">
    <source>
        <dbReference type="Proteomes" id="UP001596047"/>
    </source>
</evidence>
<evidence type="ECO:0000256" key="3">
    <source>
        <dbReference type="ARBA" id="ARBA00022603"/>
    </source>
</evidence>
<accession>A0ABW0W0V1</accession>
<organism evidence="9 10">
    <name type="scientific">Paenibacillus solisilvae</name>
    <dbReference type="NCBI Taxonomy" id="2486751"/>
    <lineage>
        <taxon>Bacteria</taxon>
        <taxon>Bacillati</taxon>
        <taxon>Bacillota</taxon>
        <taxon>Bacilli</taxon>
        <taxon>Bacillales</taxon>
        <taxon>Paenibacillaceae</taxon>
        <taxon>Paenibacillus</taxon>
    </lineage>
</organism>
<dbReference type="InterPro" id="IPR029063">
    <property type="entry name" value="SAM-dependent_MTases_sf"/>
</dbReference>
<dbReference type="EMBL" id="JBHSOW010000080">
    <property type="protein sequence ID" value="MFC5651762.1"/>
    <property type="molecule type" value="Genomic_DNA"/>
</dbReference>
<dbReference type="EC" id="2.1.1.-" evidence="9"/>
<dbReference type="PANTHER" id="PTHR42873">
    <property type="entry name" value="RIBOSOMAL RNA LARGE SUBUNIT METHYLTRANSFERASE"/>
    <property type="match status" value="1"/>
</dbReference>
<keyword evidence="5" id="KW-0949">S-adenosyl-L-methionine</keyword>
<evidence type="ECO:0000256" key="2">
    <source>
        <dbReference type="ARBA" id="ARBA00022490"/>
    </source>
</evidence>
<evidence type="ECO:0000256" key="1">
    <source>
        <dbReference type="ARBA" id="ARBA00004496"/>
    </source>
</evidence>
<dbReference type="Pfam" id="PF17785">
    <property type="entry name" value="PUA_3"/>
    <property type="match status" value="1"/>
</dbReference>
<evidence type="ECO:0000256" key="6">
    <source>
        <dbReference type="ARBA" id="ARBA00038091"/>
    </source>
</evidence>
<dbReference type="InterPro" id="IPR036974">
    <property type="entry name" value="PUA_sf"/>
</dbReference>
<dbReference type="CDD" id="cd02440">
    <property type="entry name" value="AdoMet_MTases"/>
    <property type="match status" value="1"/>
</dbReference>
<evidence type="ECO:0000313" key="9">
    <source>
        <dbReference type="EMBL" id="MFC5651762.1"/>
    </source>
</evidence>
<dbReference type="Pfam" id="PF13649">
    <property type="entry name" value="Methyltransf_25"/>
    <property type="match status" value="1"/>
</dbReference>
<dbReference type="InterPro" id="IPR015947">
    <property type="entry name" value="PUA-like_sf"/>
</dbReference>
<dbReference type="SUPFAM" id="SSF88697">
    <property type="entry name" value="PUA domain-like"/>
    <property type="match status" value="1"/>
</dbReference>
<comment type="similarity">
    <text evidence="6">Belongs to the methyltransferase superfamily. RlmI family.</text>
</comment>
<sequence length="481" mass="53537">MERAKAILQRDRKKRLELGHPWIYAGEINRIEGEAKQGGLVDVFTYQGKYLATGYWNPKSQITIRVVAYKPLEAMDQAFFKERFEQCAQHRSRFVNGHDCRLVYGEADFLPGLIVDRFGDVLVVQVLTLGMDIHREAIIGALIEVFSPQGIYERSDVSVRLLEGLEERKGLLYGECPRIVHIVENGLQLEVDIVEGQKTGYFFDQRENRASIAPLMKGWGARSGIKLVERSNEELPGGLSADADDTGAIAELNHMERVPVNANGKVVTFPYWDGATVLECFSHTGSFTLHACQYGAKKVTCLDVSAHAIETAERNVARNGFADRVEFVVADAFEYLRGQVKGIEERVERGKLTTGKAAGKAKPDTSKPMTTEAGRKWDVVILDPPAFTKSKNAIEGAVRGYKDINLHGMKLVNEGGYLVTASCSYHMSPELFMETIQAAAVDAGKTLRLIEWRAAGKDHPQIVGVNEGHYLKFGIFEVRSR</sequence>
<feature type="domain" description="Methyltransferase" evidence="7">
    <location>
        <begin position="277"/>
        <end position="334"/>
    </location>
</feature>
<dbReference type="Proteomes" id="UP001596047">
    <property type="component" value="Unassembled WGS sequence"/>
</dbReference>
<dbReference type="RefSeq" id="WP_379190390.1">
    <property type="nucleotide sequence ID" value="NZ_JBHSOW010000080.1"/>
</dbReference>